<dbReference type="Pfam" id="PF00512">
    <property type="entry name" value="HisKA"/>
    <property type="match status" value="1"/>
</dbReference>
<keyword evidence="8" id="KW-0902">Two-component regulatory system</keyword>
<keyword evidence="6" id="KW-0418">Kinase</keyword>
<dbReference type="InterPro" id="IPR004358">
    <property type="entry name" value="Sig_transdc_His_kin-like_C"/>
</dbReference>
<dbReference type="PROSITE" id="PS50109">
    <property type="entry name" value="HIS_KIN"/>
    <property type="match status" value="1"/>
</dbReference>
<dbReference type="InterPro" id="IPR005467">
    <property type="entry name" value="His_kinase_dom"/>
</dbReference>
<dbReference type="InterPro" id="IPR000014">
    <property type="entry name" value="PAS"/>
</dbReference>
<dbReference type="InterPro" id="IPR013767">
    <property type="entry name" value="PAS_fold"/>
</dbReference>
<keyword evidence="9" id="KW-0812">Transmembrane</keyword>
<evidence type="ECO:0000256" key="6">
    <source>
        <dbReference type="ARBA" id="ARBA00022777"/>
    </source>
</evidence>
<keyword evidence="3" id="KW-0597">Phosphoprotein</keyword>
<evidence type="ECO:0000256" key="9">
    <source>
        <dbReference type="SAM" id="Phobius"/>
    </source>
</evidence>
<dbReference type="Gene3D" id="1.10.287.130">
    <property type="match status" value="1"/>
</dbReference>
<proteinExistence type="predicted"/>
<dbReference type="PRINTS" id="PR00344">
    <property type="entry name" value="BCTRLSENSOR"/>
</dbReference>
<dbReference type="Gene3D" id="3.30.450.20">
    <property type="entry name" value="PAS domain"/>
    <property type="match status" value="1"/>
</dbReference>
<dbReference type="InterPro" id="IPR035965">
    <property type="entry name" value="PAS-like_dom_sf"/>
</dbReference>
<dbReference type="SUPFAM" id="SSF47384">
    <property type="entry name" value="Homodimeric domain of signal transducing histidine kinase"/>
    <property type="match status" value="1"/>
</dbReference>
<dbReference type="InterPro" id="IPR003594">
    <property type="entry name" value="HATPase_dom"/>
</dbReference>
<evidence type="ECO:0000259" key="12">
    <source>
        <dbReference type="PROSITE" id="PS50113"/>
    </source>
</evidence>
<dbReference type="PROSITE" id="PS50113">
    <property type="entry name" value="PAC"/>
    <property type="match status" value="1"/>
</dbReference>
<dbReference type="InterPro" id="IPR036890">
    <property type="entry name" value="HATPase_C_sf"/>
</dbReference>
<keyword evidence="9" id="KW-0472">Membrane</keyword>
<dbReference type="EC" id="2.7.13.3" evidence="2"/>
<dbReference type="Pfam" id="PF02518">
    <property type="entry name" value="HATPase_c"/>
    <property type="match status" value="1"/>
</dbReference>
<dbReference type="SMART" id="SM00387">
    <property type="entry name" value="HATPase_c"/>
    <property type="match status" value="1"/>
</dbReference>
<dbReference type="SMART" id="SM00388">
    <property type="entry name" value="HisKA"/>
    <property type="match status" value="1"/>
</dbReference>
<evidence type="ECO:0000313" key="13">
    <source>
        <dbReference type="EMBL" id="MET1490448.1"/>
    </source>
</evidence>
<comment type="caution">
    <text evidence="13">The sequence shown here is derived from an EMBL/GenBank/DDBJ whole genome shotgun (WGS) entry which is preliminary data.</text>
</comment>
<comment type="catalytic activity">
    <reaction evidence="1">
        <text>ATP + protein L-histidine = ADP + protein N-phospho-L-histidine.</text>
        <dbReference type="EC" id="2.7.13.3"/>
    </reaction>
</comment>
<dbReference type="SUPFAM" id="SSF55874">
    <property type="entry name" value="ATPase domain of HSP90 chaperone/DNA topoisomerase II/histidine kinase"/>
    <property type="match status" value="1"/>
</dbReference>
<dbReference type="Pfam" id="PF00989">
    <property type="entry name" value="PAS"/>
    <property type="match status" value="1"/>
</dbReference>
<name>A0ABV2CRL2_9RHOO</name>
<sequence length="660" mass="73759">MNSDELPSGAAQGARTGIWFWRLPALAIAALVAVISLFLWFGLRQEHEERRAALVSDTLWMEQNLRYHFESTVDQLARIGNEFGVGGELHSEAAQDKVRELLQGDSGLFAILWLNSDGQMLSTLPASAAPVQLSREHPVAIGRARTLNRPSYAHPYKQDDGLWMLEVVLPVFGANDFNGYAVGVFSLSRVLEKHVPWWFAERYRITFSDDFDNELATTTRAESPGDSQSFGVSFDQMGGLGIRVESYRATTRLMPSIVVGVLLAFTLILTWSLWTLRNRMLRLQETETALRREHAFRLALERSTLVGMRARNLAGRITHVNAAFCRMVGWPTEALVGRAEPMPFWPEGEEEPRLPVADVAGGTTPSPHTYEARFVHRDGRLLDLMIYEAPLIDANGVHTGWVGSMLDITERKRAEALARDQQEQLESTARLVTMGEMASTLAHELNQPLSAIASYSAGCLNALKAGRYDERQFTDILGKINHQAQRAGKIIHRIYGFVRRSESRRDKMNANAAVLEATGLLEAESLRRKVRMQIELAMDLPAVYGDRVMIEQVMVNLIRNGMDAMRETPEDQRVLSIHSRSIQGGIRIAVEDRGSGIRPEIADRLFDSFFTTKPEGMGMGLKICRSIAEQHNGRLWFEAAPAGGTCFFLQLPTGKPEDGQ</sequence>
<accession>A0ABV2CRL2</accession>
<dbReference type="InterPro" id="IPR000700">
    <property type="entry name" value="PAS-assoc_C"/>
</dbReference>
<dbReference type="InterPro" id="IPR001610">
    <property type="entry name" value="PAC"/>
</dbReference>
<evidence type="ECO:0000313" key="14">
    <source>
        <dbReference type="Proteomes" id="UP001548590"/>
    </source>
</evidence>
<evidence type="ECO:0000256" key="4">
    <source>
        <dbReference type="ARBA" id="ARBA00022679"/>
    </source>
</evidence>
<keyword evidence="9" id="KW-1133">Transmembrane helix</keyword>
<keyword evidence="5" id="KW-0547">Nucleotide-binding</keyword>
<evidence type="ECO:0000256" key="7">
    <source>
        <dbReference type="ARBA" id="ARBA00022840"/>
    </source>
</evidence>
<dbReference type="GO" id="GO:0005524">
    <property type="term" value="F:ATP binding"/>
    <property type="evidence" value="ECO:0007669"/>
    <property type="project" value="UniProtKB-KW"/>
</dbReference>
<gene>
    <name evidence="13" type="ORF">ABVT11_11485</name>
</gene>
<dbReference type="CDD" id="cd00082">
    <property type="entry name" value="HisKA"/>
    <property type="match status" value="1"/>
</dbReference>
<dbReference type="SMART" id="SM00086">
    <property type="entry name" value="PAC"/>
    <property type="match status" value="1"/>
</dbReference>
<keyword evidence="14" id="KW-1185">Reference proteome</keyword>
<dbReference type="InterPro" id="IPR003661">
    <property type="entry name" value="HisK_dim/P_dom"/>
</dbReference>
<dbReference type="Gene3D" id="3.30.565.10">
    <property type="entry name" value="Histidine kinase-like ATPase, C-terminal domain"/>
    <property type="match status" value="1"/>
</dbReference>
<dbReference type="NCBIfam" id="TIGR00229">
    <property type="entry name" value="sensory_box"/>
    <property type="match status" value="1"/>
</dbReference>
<feature type="domain" description="PAC" evidence="12">
    <location>
        <begin position="368"/>
        <end position="420"/>
    </location>
</feature>
<organism evidence="13 14">
    <name type="scientific">Uliginosibacterium paludis</name>
    <dbReference type="NCBI Taxonomy" id="1615952"/>
    <lineage>
        <taxon>Bacteria</taxon>
        <taxon>Pseudomonadati</taxon>
        <taxon>Pseudomonadota</taxon>
        <taxon>Betaproteobacteria</taxon>
        <taxon>Rhodocyclales</taxon>
        <taxon>Zoogloeaceae</taxon>
        <taxon>Uliginosibacterium</taxon>
    </lineage>
</organism>
<evidence type="ECO:0000256" key="5">
    <source>
        <dbReference type="ARBA" id="ARBA00022741"/>
    </source>
</evidence>
<evidence type="ECO:0000256" key="1">
    <source>
        <dbReference type="ARBA" id="ARBA00000085"/>
    </source>
</evidence>
<dbReference type="Proteomes" id="UP001548590">
    <property type="component" value="Unassembled WGS sequence"/>
</dbReference>
<dbReference type="EMBL" id="JBEWLZ010000005">
    <property type="protein sequence ID" value="MET1490448.1"/>
    <property type="molecule type" value="Genomic_DNA"/>
</dbReference>
<keyword evidence="7 13" id="KW-0067">ATP-binding</keyword>
<feature type="transmembrane region" description="Helical" evidence="9">
    <location>
        <begin position="20"/>
        <end position="41"/>
    </location>
</feature>
<dbReference type="RefSeq" id="WP_345928984.1">
    <property type="nucleotide sequence ID" value="NZ_JBDIVF010000008.1"/>
</dbReference>
<evidence type="ECO:0000259" key="10">
    <source>
        <dbReference type="PROSITE" id="PS50109"/>
    </source>
</evidence>
<dbReference type="InterPro" id="IPR036097">
    <property type="entry name" value="HisK_dim/P_sf"/>
</dbReference>
<dbReference type="PANTHER" id="PTHR43065:SF10">
    <property type="entry name" value="PEROXIDE STRESS-ACTIVATED HISTIDINE KINASE MAK3"/>
    <property type="match status" value="1"/>
</dbReference>
<evidence type="ECO:0000256" key="2">
    <source>
        <dbReference type="ARBA" id="ARBA00012438"/>
    </source>
</evidence>
<evidence type="ECO:0000256" key="8">
    <source>
        <dbReference type="ARBA" id="ARBA00023012"/>
    </source>
</evidence>
<dbReference type="SUPFAM" id="SSF55785">
    <property type="entry name" value="PYP-like sensor domain (PAS domain)"/>
    <property type="match status" value="1"/>
</dbReference>
<keyword evidence="4" id="KW-0808">Transferase</keyword>
<reference evidence="13 14" key="1">
    <citation type="submission" date="2024-07" db="EMBL/GenBank/DDBJ databases">
        <title>Uliginosibacterium paludis KCTC:42655.</title>
        <authorList>
            <person name="Kim M.K."/>
        </authorList>
    </citation>
    <scope>NUCLEOTIDE SEQUENCE [LARGE SCALE GENOMIC DNA]</scope>
    <source>
        <strain evidence="13 14">KCTC 42655</strain>
    </source>
</reference>
<dbReference type="PANTHER" id="PTHR43065">
    <property type="entry name" value="SENSOR HISTIDINE KINASE"/>
    <property type="match status" value="1"/>
</dbReference>
<feature type="transmembrane region" description="Helical" evidence="9">
    <location>
        <begin position="253"/>
        <end position="274"/>
    </location>
</feature>
<feature type="domain" description="Histidine kinase" evidence="10">
    <location>
        <begin position="440"/>
        <end position="655"/>
    </location>
</feature>
<evidence type="ECO:0000259" key="11">
    <source>
        <dbReference type="PROSITE" id="PS50112"/>
    </source>
</evidence>
<dbReference type="CDD" id="cd00130">
    <property type="entry name" value="PAS"/>
    <property type="match status" value="1"/>
</dbReference>
<protein>
    <recommendedName>
        <fullName evidence="2">histidine kinase</fullName>
        <ecNumber evidence="2">2.7.13.3</ecNumber>
    </recommendedName>
</protein>
<feature type="domain" description="PAS" evidence="11">
    <location>
        <begin position="292"/>
        <end position="338"/>
    </location>
</feature>
<evidence type="ECO:0000256" key="3">
    <source>
        <dbReference type="ARBA" id="ARBA00022553"/>
    </source>
</evidence>
<dbReference type="PROSITE" id="PS50112">
    <property type="entry name" value="PAS"/>
    <property type="match status" value="1"/>
</dbReference>